<evidence type="ECO:0000313" key="2">
    <source>
        <dbReference type="Proteomes" id="UP000275078"/>
    </source>
</evidence>
<name>A0A3N4IE52_ASCIM</name>
<proteinExistence type="predicted"/>
<organism evidence="1 2">
    <name type="scientific">Ascobolus immersus RN42</name>
    <dbReference type="NCBI Taxonomy" id="1160509"/>
    <lineage>
        <taxon>Eukaryota</taxon>
        <taxon>Fungi</taxon>
        <taxon>Dikarya</taxon>
        <taxon>Ascomycota</taxon>
        <taxon>Pezizomycotina</taxon>
        <taxon>Pezizomycetes</taxon>
        <taxon>Pezizales</taxon>
        <taxon>Ascobolaceae</taxon>
        <taxon>Ascobolus</taxon>
    </lineage>
</organism>
<sequence length="188" mass="21329">MSVKVASGSTATLRGTRSVSGKLQSAFGRMFLRFYRYLHGAVLAESSNSLHTWLFKSRSIEVEPRPRASSNSTDPTTMGSMMEEKANRLTEDTGSFRNCKCKRVCLFKMWGNRHQSNSYESLFYYAPLLWICGISCERFGPKSKSNYDPDWNILRLIGVCSSCSSHERSNAEPRPIVSTRLLLEYLDV</sequence>
<protein>
    <submittedName>
        <fullName evidence="1">Uncharacterized protein</fullName>
    </submittedName>
</protein>
<dbReference type="Proteomes" id="UP000275078">
    <property type="component" value="Unassembled WGS sequence"/>
</dbReference>
<accession>A0A3N4IE52</accession>
<gene>
    <name evidence="1" type="ORF">BJ508DRAFT_305556</name>
</gene>
<reference evidence="1 2" key="1">
    <citation type="journal article" date="2018" name="Nat. Ecol. Evol.">
        <title>Pezizomycetes genomes reveal the molecular basis of ectomycorrhizal truffle lifestyle.</title>
        <authorList>
            <person name="Murat C."/>
            <person name="Payen T."/>
            <person name="Noel B."/>
            <person name="Kuo A."/>
            <person name="Morin E."/>
            <person name="Chen J."/>
            <person name="Kohler A."/>
            <person name="Krizsan K."/>
            <person name="Balestrini R."/>
            <person name="Da Silva C."/>
            <person name="Montanini B."/>
            <person name="Hainaut M."/>
            <person name="Levati E."/>
            <person name="Barry K.W."/>
            <person name="Belfiori B."/>
            <person name="Cichocki N."/>
            <person name="Clum A."/>
            <person name="Dockter R.B."/>
            <person name="Fauchery L."/>
            <person name="Guy J."/>
            <person name="Iotti M."/>
            <person name="Le Tacon F."/>
            <person name="Lindquist E.A."/>
            <person name="Lipzen A."/>
            <person name="Malagnac F."/>
            <person name="Mello A."/>
            <person name="Molinier V."/>
            <person name="Miyauchi S."/>
            <person name="Poulain J."/>
            <person name="Riccioni C."/>
            <person name="Rubini A."/>
            <person name="Sitrit Y."/>
            <person name="Splivallo R."/>
            <person name="Traeger S."/>
            <person name="Wang M."/>
            <person name="Zifcakova L."/>
            <person name="Wipf D."/>
            <person name="Zambonelli A."/>
            <person name="Paolocci F."/>
            <person name="Nowrousian M."/>
            <person name="Ottonello S."/>
            <person name="Baldrian P."/>
            <person name="Spatafora J.W."/>
            <person name="Henrissat B."/>
            <person name="Nagy L.G."/>
            <person name="Aury J.M."/>
            <person name="Wincker P."/>
            <person name="Grigoriev I.V."/>
            <person name="Bonfante P."/>
            <person name="Martin F.M."/>
        </authorList>
    </citation>
    <scope>NUCLEOTIDE SEQUENCE [LARGE SCALE GENOMIC DNA]</scope>
    <source>
        <strain evidence="1 2">RN42</strain>
    </source>
</reference>
<dbReference type="EMBL" id="ML119671">
    <property type="protein sequence ID" value="RPA82420.1"/>
    <property type="molecule type" value="Genomic_DNA"/>
</dbReference>
<dbReference type="AlphaFoldDB" id="A0A3N4IE52"/>
<evidence type="ECO:0000313" key="1">
    <source>
        <dbReference type="EMBL" id="RPA82420.1"/>
    </source>
</evidence>
<keyword evidence="2" id="KW-1185">Reference proteome</keyword>